<dbReference type="AlphaFoldDB" id="A0A5Q6RVS0"/>
<dbReference type="GO" id="GO:0005886">
    <property type="term" value="C:plasma membrane"/>
    <property type="evidence" value="ECO:0007669"/>
    <property type="project" value="UniProtKB-SubCell"/>
</dbReference>
<comment type="caution">
    <text evidence="9">The sequence shown here is derived from an EMBL/GenBank/DDBJ whole genome shotgun (WGS) entry which is preliminary data.</text>
</comment>
<dbReference type="Proteomes" id="UP000307768">
    <property type="component" value="Unassembled WGS sequence"/>
</dbReference>
<feature type="domain" description="Cardiolipin synthase N-terminal" evidence="8">
    <location>
        <begin position="12"/>
        <end position="55"/>
    </location>
</feature>
<proteinExistence type="predicted"/>
<feature type="transmembrane region" description="Helical" evidence="7">
    <location>
        <begin position="36"/>
        <end position="54"/>
    </location>
</feature>
<comment type="subcellular location">
    <subcellularLocation>
        <location evidence="1">Cell membrane</location>
        <topology evidence="1">Multi-pass membrane protein</topology>
    </subcellularLocation>
</comment>
<name>A0A5Q6RVS0_9ACTN</name>
<dbReference type="EMBL" id="VDFQ02000004">
    <property type="protein sequence ID" value="KAA1422154.1"/>
    <property type="molecule type" value="Genomic_DNA"/>
</dbReference>
<accession>A0A5Q6RVS0</accession>
<evidence type="ECO:0000259" key="8">
    <source>
        <dbReference type="Pfam" id="PF13396"/>
    </source>
</evidence>
<evidence type="ECO:0000256" key="5">
    <source>
        <dbReference type="ARBA" id="ARBA00023136"/>
    </source>
</evidence>
<keyword evidence="2" id="KW-1003">Cell membrane</keyword>
<dbReference type="Pfam" id="PF13396">
    <property type="entry name" value="PLDc_N"/>
    <property type="match status" value="1"/>
</dbReference>
<dbReference type="InterPro" id="IPR027379">
    <property type="entry name" value="CLS_N"/>
</dbReference>
<organism evidence="9 10">
    <name type="scientific">Mumia zhuanghuii</name>
    <dbReference type="NCBI Taxonomy" id="2585211"/>
    <lineage>
        <taxon>Bacteria</taxon>
        <taxon>Bacillati</taxon>
        <taxon>Actinomycetota</taxon>
        <taxon>Actinomycetes</taxon>
        <taxon>Propionibacteriales</taxon>
        <taxon>Nocardioidaceae</taxon>
        <taxon>Mumia</taxon>
    </lineage>
</organism>
<evidence type="ECO:0000313" key="10">
    <source>
        <dbReference type="Proteomes" id="UP000307768"/>
    </source>
</evidence>
<dbReference type="RefSeq" id="WP_149770111.1">
    <property type="nucleotide sequence ID" value="NZ_VDFQ02000004.1"/>
</dbReference>
<feature type="region of interest" description="Disordered" evidence="6">
    <location>
        <begin position="58"/>
        <end position="85"/>
    </location>
</feature>
<evidence type="ECO:0000313" key="9">
    <source>
        <dbReference type="EMBL" id="KAA1422154.1"/>
    </source>
</evidence>
<evidence type="ECO:0000256" key="4">
    <source>
        <dbReference type="ARBA" id="ARBA00022989"/>
    </source>
</evidence>
<feature type="transmembrane region" description="Helical" evidence="7">
    <location>
        <begin position="6"/>
        <end position="24"/>
    </location>
</feature>
<evidence type="ECO:0000256" key="3">
    <source>
        <dbReference type="ARBA" id="ARBA00022692"/>
    </source>
</evidence>
<reference evidence="9 10" key="1">
    <citation type="submission" date="2019-09" db="EMBL/GenBank/DDBJ databases">
        <title>Mumia zhuanghuii sp. nov. isolated from the intestinal contents of plateau pika (Ochotona curzoniae) in the Qinghai-Tibet plateau of China.</title>
        <authorList>
            <person name="Tian Z."/>
        </authorList>
    </citation>
    <scope>NUCLEOTIDE SEQUENCE [LARGE SCALE GENOMIC DNA]</scope>
    <source>
        <strain evidence="10">350</strain>
    </source>
</reference>
<gene>
    <name evidence="9" type="ORF">FE697_013290</name>
</gene>
<dbReference type="OrthoDB" id="3298527at2"/>
<keyword evidence="5 7" id="KW-0472">Membrane</keyword>
<keyword evidence="3 7" id="KW-0812">Transmembrane</keyword>
<evidence type="ECO:0000256" key="1">
    <source>
        <dbReference type="ARBA" id="ARBA00004651"/>
    </source>
</evidence>
<protein>
    <submittedName>
        <fullName evidence="9">PLDc_N domain-containing protein</fullName>
    </submittedName>
</protein>
<keyword evidence="4 7" id="KW-1133">Transmembrane helix</keyword>
<evidence type="ECO:0000256" key="7">
    <source>
        <dbReference type="SAM" id="Phobius"/>
    </source>
</evidence>
<evidence type="ECO:0000256" key="2">
    <source>
        <dbReference type="ARBA" id="ARBA00022475"/>
    </source>
</evidence>
<evidence type="ECO:0000256" key="6">
    <source>
        <dbReference type="SAM" id="MobiDB-lite"/>
    </source>
</evidence>
<sequence>MGKAIPIIIVIALAVYALFDVIATPRDRVRYLPKPLWVLVVLVPAIGVAAWLVFGKVRTKPAGPPRPQRPIARGPDDDPDFLRGL</sequence>